<dbReference type="CDD" id="cd04301">
    <property type="entry name" value="NAT_SF"/>
    <property type="match status" value="1"/>
</dbReference>
<dbReference type="EMBL" id="KK102562">
    <property type="protein sequence ID" value="KIY97457.1"/>
    <property type="molecule type" value="Genomic_DNA"/>
</dbReference>
<dbReference type="AlphaFoldDB" id="A0A0D2JCQ7"/>
<dbReference type="GO" id="GO:0016747">
    <property type="term" value="F:acyltransferase activity, transferring groups other than amino-acyl groups"/>
    <property type="evidence" value="ECO:0007669"/>
    <property type="project" value="InterPro"/>
</dbReference>
<gene>
    <name evidence="2" type="ORF">MNEG_10503</name>
</gene>
<accession>A0A0D2JCQ7</accession>
<proteinExistence type="predicted"/>
<dbReference type="Gene3D" id="3.40.630.30">
    <property type="match status" value="1"/>
</dbReference>
<feature type="domain" description="N-acetyltransferase" evidence="1">
    <location>
        <begin position="31"/>
        <end position="96"/>
    </location>
</feature>
<dbReference type="Proteomes" id="UP000054498">
    <property type="component" value="Unassembled WGS sequence"/>
</dbReference>
<dbReference type="InterPro" id="IPR000182">
    <property type="entry name" value="GNAT_dom"/>
</dbReference>
<keyword evidence="2" id="KW-0808">Transferase</keyword>
<dbReference type="OrthoDB" id="7305308at2759"/>
<keyword evidence="3" id="KW-1185">Reference proteome</keyword>
<name>A0A0D2JCQ7_9CHLO</name>
<dbReference type="GeneID" id="25727672"/>
<dbReference type="RefSeq" id="XP_013896477.1">
    <property type="nucleotide sequence ID" value="XM_014041023.1"/>
</dbReference>
<reference evidence="2 3" key="1">
    <citation type="journal article" date="2013" name="BMC Genomics">
        <title>Reconstruction of the lipid metabolism for the microalga Monoraphidium neglectum from its genome sequence reveals characteristics suitable for biofuel production.</title>
        <authorList>
            <person name="Bogen C."/>
            <person name="Al-Dilaimi A."/>
            <person name="Albersmeier A."/>
            <person name="Wichmann J."/>
            <person name="Grundmann M."/>
            <person name="Rupp O."/>
            <person name="Lauersen K.J."/>
            <person name="Blifernez-Klassen O."/>
            <person name="Kalinowski J."/>
            <person name="Goesmann A."/>
            <person name="Mussgnug J.H."/>
            <person name="Kruse O."/>
        </authorList>
    </citation>
    <scope>NUCLEOTIDE SEQUENCE [LARGE SCALE GENOMIC DNA]</scope>
    <source>
        <strain evidence="2 3">SAG 48.87</strain>
    </source>
</reference>
<organism evidence="2 3">
    <name type="scientific">Monoraphidium neglectum</name>
    <dbReference type="NCBI Taxonomy" id="145388"/>
    <lineage>
        <taxon>Eukaryota</taxon>
        <taxon>Viridiplantae</taxon>
        <taxon>Chlorophyta</taxon>
        <taxon>core chlorophytes</taxon>
        <taxon>Chlorophyceae</taxon>
        <taxon>CS clade</taxon>
        <taxon>Sphaeropleales</taxon>
        <taxon>Selenastraceae</taxon>
        <taxon>Monoraphidium</taxon>
    </lineage>
</organism>
<protein>
    <submittedName>
        <fullName evidence="2">GCN5-related N-acetyltransferase</fullName>
    </submittedName>
</protein>
<dbReference type="SUPFAM" id="SSF55729">
    <property type="entry name" value="Acyl-CoA N-acyltransferases (Nat)"/>
    <property type="match status" value="1"/>
</dbReference>
<evidence type="ECO:0000313" key="3">
    <source>
        <dbReference type="Proteomes" id="UP000054498"/>
    </source>
</evidence>
<dbReference type="InterPro" id="IPR016181">
    <property type="entry name" value="Acyl_CoA_acyltransferase"/>
</dbReference>
<dbReference type="KEGG" id="mng:MNEG_10503"/>
<sequence>MAHETEGLDLPPATIRKGVQAVLEGTHGAQARYYILTHPGDGTVLAQLMITFEWSDWRAAQVWWVQSVYVPQAHRRKGYYRRLYELVREEARKAGAAGDETSSNPIPKRPKDCPPCNTYCKTEGLQPLCINRSNRDFAGPCHAVRIRDAALYEAQPSPPRPSQPPAIPVTNIAQERATPLNLREARRYTAEMLFRFPQPSFEQFNAMQAGDEIVKANAAARIVAEFRRIVGGRLGARSAAPHCRDPKAAGEALLVAFACAQAAAFALVLLTSAGDVVRGQEPEGVPLLQRELLLRLGGSPPPLPTLRR</sequence>
<evidence type="ECO:0000313" key="2">
    <source>
        <dbReference type="EMBL" id="KIY97457.1"/>
    </source>
</evidence>
<dbReference type="Pfam" id="PF00583">
    <property type="entry name" value="Acetyltransf_1"/>
    <property type="match status" value="1"/>
</dbReference>
<evidence type="ECO:0000259" key="1">
    <source>
        <dbReference type="Pfam" id="PF00583"/>
    </source>
</evidence>